<sequence>MPDSAWRSLHETYLANLRSHRALLDHLASLHGGAHANPELDAMRARAERIWEDAVRAGEIIMGVTSDAEMPTPASSKDRTRRISSGLEISAPGSPTAGREADEDGGVADGEEEDEEVVELEEDGAADVDMDNRVDSSKRIVVANIPPGAAASDVWQHLSGYNPIKFKNPIRPPKRSEIHVYALPAGPAHTNGFAKIALRSAAAAARAVRDLDGTCLRAHHINNQRNLSSNNDHGLIIRRYRATAPTTGTDDDVAGARTKNKKRLRRVSSGEHLAQQQQQRDSKRQRMDNAGDERSGAAAAAAAAAANNASANAPATPSFPFTFTAILTQAPPPPPPPPPAVEQEPEFEDISAEVEARLAEQAARRAAVRQKMGAASTTGKRRRRSVEDASRQVGMEEEDEAAIAGIAGMVLVDRRPRKRMREGMAVEAEDGAAKQQQQQQQQQQMNGGPTSRARGRKDRRKAVRERGERVDESPRPAKRSRKSM</sequence>
<feature type="region of interest" description="Disordered" evidence="1">
    <location>
        <begin position="241"/>
        <end position="299"/>
    </location>
</feature>
<dbReference type="InterPro" id="IPR035979">
    <property type="entry name" value="RBD_domain_sf"/>
</dbReference>
<name>A0A5N5DKB3_9PEZI</name>
<comment type="caution">
    <text evidence="2">The sequence shown here is derived from an EMBL/GenBank/DDBJ whole genome shotgun (WGS) entry which is preliminary data.</text>
</comment>
<proteinExistence type="predicted"/>
<accession>A0A5N5DKB3</accession>
<evidence type="ECO:0000256" key="1">
    <source>
        <dbReference type="SAM" id="MobiDB-lite"/>
    </source>
</evidence>
<dbReference type="EMBL" id="VCHE01000012">
    <property type="protein sequence ID" value="KAB2578349.1"/>
    <property type="molecule type" value="Genomic_DNA"/>
</dbReference>
<feature type="compositionally biased region" description="Basic and acidic residues" evidence="1">
    <location>
        <begin position="464"/>
        <end position="475"/>
    </location>
</feature>
<evidence type="ECO:0008006" key="4">
    <source>
        <dbReference type="Google" id="ProtNLM"/>
    </source>
</evidence>
<gene>
    <name evidence="2" type="ORF">DBV05_g3020</name>
</gene>
<evidence type="ECO:0000313" key="2">
    <source>
        <dbReference type="EMBL" id="KAB2578349.1"/>
    </source>
</evidence>
<feature type="compositionally biased region" description="Basic residues" evidence="1">
    <location>
        <begin position="453"/>
        <end position="463"/>
    </location>
</feature>
<feature type="compositionally biased region" description="Low complexity" evidence="1">
    <location>
        <begin position="435"/>
        <end position="444"/>
    </location>
</feature>
<feature type="region of interest" description="Disordered" evidence="1">
    <location>
        <begin position="67"/>
        <end position="112"/>
    </location>
</feature>
<feature type="compositionally biased region" description="Pro residues" evidence="1">
    <location>
        <begin position="330"/>
        <end position="340"/>
    </location>
</feature>
<dbReference type="GO" id="GO:0003676">
    <property type="term" value="F:nucleic acid binding"/>
    <property type="evidence" value="ECO:0007669"/>
    <property type="project" value="InterPro"/>
</dbReference>
<feature type="region of interest" description="Disordered" evidence="1">
    <location>
        <begin position="421"/>
        <end position="484"/>
    </location>
</feature>
<feature type="compositionally biased region" description="Basic and acidic residues" evidence="1">
    <location>
        <begin position="280"/>
        <end position="295"/>
    </location>
</feature>
<reference evidence="2 3" key="1">
    <citation type="journal article" date="2019" name="Sci. Rep.">
        <title>A multi-omics analysis of the grapevine pathogen Lasiodiplodia theobromae reveals that temperature affects the expression of virulence- and pathogenicity-related genes.</title>
        <authorList>
            <person name="Felix C."/>
            <person name="Meneses R."/>
            <person name="Goncalves M.F.M."/>
            <person name="Tilleman L."/>
            <person name="Duarte A.S."/>
            <person name="Jorrin-Novo J.V."/>
            <person name="Van de Peer Y."/>
            <person name="Deforce D."/>
            <person name="Van Nieuwerburgh F."/>
            <person name="Esteves A.C."/>
            <person name="Alves A."/>
        </authorList>
    </citation>
    <scope>NUCLEOTIDE SEQUENCE [LARGE SCALE GENOMIC DNA]</scope>
    <source>
        <strain evidence="2 3">LA-SOL3</strain>
    </source>
</reference>
<keyword evidence="3" id="KW-1185">Reference proteome</keyword>
<feature type="region of interest" description="Disordered" evidence="1">
    <location>
        <begin position="363"/>
        <end position="396"/>
    </location>
</feature>
<dbReference type="Proteomes" id="UP000325902">
    <property type="component" value="Unassembled WGS sequence"/>
</dbReference>
<protein>
    <recommendedName>
        <fullName evidence="4">RRM domain-containing protein</fullName>
    </recommendedName>
</protein>
<dbReference type="InterPro" id="IPR012677">
    <property type="entry name" value="Nucleotide-bd_a/b_plait_sf"/>
</dbReference>
<organism evidence="2 3">
    <name type="scientific">Lasiodiplodia theobromae</name>
    <dbReference type="NCBI Taxonomy" id="45133"/>
    <lineage>
        <taxon>Eukaryota</taxon>
        <taxon>Fungi</taxon>
        <taxon>Dikarya</taxon>
        <taxon>Ascomycota</taxon>
        <taxon>Pezizomycotina</taxon>
        <taxon>Dothideomycetes</taxon>
        <taxon>Dothideomycetes incertae sedis</taxon>
        <taxon>Botryosphaeriales</taxon>
        <taxon>Botryosphaeriaceae</taxon>
        <taxon>Lasiodiplodia</taxon>
    </lineage>
</organism>
<feature type="region of interest" description="Disordered" evidence="1">
    <location>
        <begin position="325"/>
        <end position="348"/>
    </location>
</feature>
<dbReference type="Gene3D" id="3.30.70.330">
    <property type="match status" value="1"/>
</dbReference>
<dbReference type="OrthoDB" id="10650013at2759"/>
<feature type="compositionally biased region" description="Acidic residues" evidence="1">
    <location>
        <begin position="101"/>
        <end position="112"/>
    </location>
</feature>
<dbReference type="AlphaFoldDB" id="A0A5N5DKB3"/>
<dbReference type="SUPFAM" id="SSF54928">
    <property type="entry name" value="RNA-binding domain, RBD"/>
    <property type="match status" value="1"/>
</dbReference>
<evidence type="ECO:0000313" key="3">
    <source>
        <dbReference type="Proteomes" id="UP000325902"/>
    </source>
</evidence>